<evidence type="ECO:0000256" key="8">
    <source>
        <dbReference type="SAM" id="MobiDB-lite"/>
    </source>
</evidence>
<evidence type="ECO:0000313" key="10">
    <source>
        <dbReference type="Proteomes" id="UP000264800"/>
    </source>
</evidence>
<dbReference type="PANTHER" id="PTHR10372:SF25">
    <property type="entry name" value="PLAKOPHILIN-2"/>
    <property type="match status" value="1"/>
</dbReference>
<evidence type="ECO:0000256" key="7">
    <source>
        <dbReference type="SAM" id="Coils"/>
    </source>
</evidence>
<reference evidence="9" key="2">
    <citation type="submission" date="2025-09" db="UniProtKB">
        <authorList>
            <consortium name="Ensembl"/>
        </authorList>
    </citation>
    <scope>IDENTIFICATION</scope>
</reference>
<keyword evidence="10" id="KW-1185">Reference proteome</keyword>
<dbReference type="PROSITE" id="PS50176">
    <property type="entry name" value="ARM_REPEAT"/>
    <property type="match status" value="1"/>
</dbReference>
<dbReference type="GO" id="GO:0014704">
    <property type="term" value="C:intercalated disc"/>
    <property type="evidence" value="ECO:0007669"/>
    <property type="project" value="TreeGrafter"/>
</dbReference>
<dbReference type="AlphaFoldDB" id="A0A3Q3B351"/>
<dbReference type="Ensembl" id="ENSKMAT00000018690.1">
    <property type="protein sequence ID" value="ENSKMAP00000018434.1"/>
    <property type="gene ID" value="ENSKMAG00000013727.1"/>
</dbReference>
<dbReference type="OMA" id="VLLHTMW"/>
<keyword evidence="4" id="KW-0130">Cell adhesion</keyword>
<keyword evidence="3" id="KW-0677">Repeat</keyword>
<comment type="subcellular location">
    <subcellularLocation>
        <location evidence="1">Cell junction</location>
    </subcellularLocation>
</comment>
<dbReference type="GO" id="GO:0005634">
    <property type="term" value="C:nucleus"/>
    <property type="evidence" value="ECO:0007669"/>
    <property type="project" value="TreeGrafter"/>
</dbReference>
<feature type="region of interest" description="Disordered" evidence="8">
    <location>
        <begin position="197"/>
        <end position="283"/>
    </location>
</feature>
<dbReference type="GO" id="GO:0007507">
    <property type="term" value="P:heart development"/>
    <property type="evidence" value="ECO:0007669"/>
    <property type="project" value="TreeGrafter"/>
</dbReference>
<dbReference type="SMART" id="SM00185">
    <property type="entry name" value="ARM"/>
    <property type="match status" value="5"/>
</dbReference>
<dbReference type="GO" id="GO:0045110">
    <property type="term" value="P:intermediate filament bundle assembly"/>
    <property type="evidence" value="ECO:0007669"/>
    <property type="project" value="TreeGrafter"/>
</dbReference>
<keyword evidence="5" id="KW-0965">Cell junction</keyword>
<dbReference type="GeneTree" id="ENSGT00940000158677"/>
<evidence type="ECO:0000256" key="6">
    <source>
        <dbReference type="PROSITE-ProRule" id="PRU00259"/>
    </source>
</evidence>
<dbReference type="PANTHER" id="PTHR10372">
    <property type="entry name" value="PLAKOPHILLIN-RELATED"/>
    <property type="match status" value="1"/>
</dbReference>
<organism evidence="9 10">
    <name type="scientific">Kryptolebias marmoratus</name>
    <name type="common">Mangrove killifish</name>
    <name type="synonym">Rivulus marmoratus</name>
    <dbReference type="NCBI Taxonomy" id="37003"/>
    <lineage>
        <taxon>Eukaryota</taxon>
        <taxon>Metazoa</taxon>
        <taxon>Chordata</taxon>
        <taxon>Craniata</taxon>
        <taxon>Vertebrata</taxon>
        <taxon>Euteleostomi</taxon>
        <taxon>Actinopterygii</taxon>
        <taxon>Neopterygii</taxon>
        <taxon>Teleostei</taxon>
        <taxon>Neoteleostei</taxon>
        <taxon>Acanthomorphata</taxon>
        <taxon>Ovalentaria</taxon>
        <taxon>Atherinomorphae</taxon>
        <taxon>Cyprinodontiformes</taxon>
        <taxon>Rivulidae</taxon>
        <taxon>Kryptolebias</taxon>
    </lineage>
</organism>
<evidence type="ECO:0000256" key="4">
    <source>
        <dbReference type="ARBA" id="ARBA00022889"/>
    </source>
</evidence>
<dbReference type="GO" id="GO:0002934">
    <property type="term" value="P:desmosome organization"/>
    <property type="evidence" value="ECO:0007669"/>
    <property type="project" value="TreeGrafter"/>
</dbReference>
<keyword evidence="7" id="KW-0175">Coiled coil</keyword>
<dbReference type="RefSeq" id="XP_017270243.1">
    <property type="nucleotide sequence ID" value="XM_017414754.3"/>
</dbReference>
<dbReference type="InterPro" id="IPR028435">
    <property type="entry name" value="Plakophilin/d_Catenin"/>
</dbReference>
<dbReference type="GeneID" id="108235040"/>
<evidence type="ECO:0000256" key="1">
    <source>
        <dbReference type="ARBA" id="ARBA00004282"/>
    </source>
</evidence>
<dbReference type="Proteomes" id="UP000264800">
    <property type="component" value="Unplaced"/>
</dbReference>
<dbReference type="Gene3D" id="1.25.10.10">
    <property type="entry name" value="Leucine-rich Repeat Variant"/>
    <property type="match status" value="1"/>
</dbReference>
<dbReference type="CTD" id="5318"/>
<dbReference type="Pfam" id="PF00514">
    <property type="entry name" value="Arm"/>
    <property type="match status" value="1"/>
</dbReference>
<dbReference type="InterPro" id="IPR016024">
    <property type="entry name" value="ARM-type_fold"/>
</dbReference>
<dbReference type="KEGG" id="kmr:108235040"/>
<evidence type="ECO:0000256" key="3">
    <source>
        <dbReference type="ARBA" id="ARBA00022737"/>
    </source>
</evidence>
<evidence type="ECO:0000313" key="9">
    <source>
        <dbReference type="Ensembl" id="ENSKMAP00000018434.1"/>
    </source>
</evidence>
<dbReference type="STRING" id="37003.ENSKMAP00000018434"/>
<accession>A0A3Q3B351</accession>
<dbReference type="SUPFAM" id="SSF48371">
    <property type="entry name" value="ARM repeat"/>
    <property type="match status" value="1"/>
</dbReference>
<feature type="repeat" description="ARM" evidence="6">
    <location>
        <begin position="326"/>
        <end position="362"/>
    </location>
</feature>
<dbReference type="GO" id="GO:0005912">
    <property type="term" value="C:adherens junction"/>
    <property type="evidence" value="ECO:0007669"/>
    <property type="project" value="TreeGrafter"/>
</dbReference>
<name>A0A3Q3B351_KRYMA</name>
<dbReference type="GO" id="GO:0072659">
    <property type="term" value="P:protein localization to plasma membrane"/>
    <property type="evidence" value="ECO:0007669"/>
    <property type="project" value="TreeGrafter"/>
</dbReference>
<sequence>MGERFLKSALAAPDFALMDSSLALPAPSSSTRTESGDRSLRVQRQVRLTLERKTKRSLSNGAVGLQKNGRSFDAEQGFSSSTKVNGSVYMSRTLSITHMKRPSRKVEMSPGLDPDLSRSRCNCSFYSNGMSTLPGPAHSRGAGTPMESSHDWDSFRRHAFSETPRGSRPHLSASTFTSTPACLSQPVGFQQHAKNGFLRSHGRNSGRREKHGGDRVFGSTRTDGGRSWQAQVKMDGQRSTRLKSFPPSGDGAEVSAGRLVASRPSIQQKPSPAAQEGRSKPPEMTLERAVNLLTGTDEETLMNAANWIQNQCLQGDKAKRTVLNLRGIEKLLRLLDNDSEELQRVAAAALRNAVYNSSDSKMEVKDRDGLAIILNTLTNSIDVETRRQLTGLMWNLSSHDILKECFPQNTARILTKSILVPSSGIFEGENPKDELLADADSFYNATGCLRNLSSAGPDVRKALRVCENLIDSLVYYIRGTVANRNTDDKSTENCVCILHNLTFQIESELLQHPAQPPRGSQQNLPSEQTSVGCFSYRSAKITQDVEQQPPLLKENHNPHGTEWLWSLITMRMYLSLVACSTRRITQEAAIGALQNITAEHGAVSKAIAVTLFQKEDGLSHIKKVLIEADSSLQRTAISLTANLSHHVELRPVIASQMLPEIVDLLIGPELTNEVTINLCHILNNLSQSDVKTARAIIDQGALTKIISISNKDGQASKTACALLQTMWVYGETHGALKKCGFKKSDFINAKTTRGANSLK</sequence>
<dbReference type="OrthoDB" id="3245100at2759"/>
<feature type="coiled-coil region" evidence="7">
    <location>
        <begin position="325"/>
        <end position="352"/>
    </location>
</feature>
<dbReference type="GO" id="GO:0098609">
    <property type="term" value="P:cell-cell adhesion"/>
    <property type="evidence" value="ECO:0007669"/>
    <property type="project" value="InterPro"/>
</dbReference>
<reference evidence="9" key="1">
    <citation type="submission" date="2025-08" db="UniProtKB">
        <authorList>
            <consortium name="Ensembl"/>
        </authorList>
    </citation>
    <scope>IDENTIFICATION</scope>
</reference>
<proteinExistence type="inferred from homology"/>
<evidence type="ECO:0000256" key="5">
    <source>
        <dbReference type="ARBA" id="ARBA00022949"/>
    </source>
</evidence>
<comment type="similarity">
    <text evidence="2">Belongs to the beta-catenin family.</text>
</comment>
<dbReference type="GO" id="GO:0005886">
    <property type="term" value="C:plasma membrane"/>
    <property type="evidence" value="ECO:0007669"/>
    <property type="project" value="TreeGrafter"/>
</dbReference>
<dbReference type="InterPro" id="IPR011989">
    <property type="entry name" value="ARM-like"/>
</dbReference>
<evidence type="ECO:0000256" key="2">
    <source>
        <dbReference type="ARBA" id="ARBA00005462"/>
    </source>
</evidence>
<feature type="compositionally biased region" description="Basic residues" evidence="8">
    <location>
        <begin position="200"/>
        <end position="210"/>
    </location>
</feature>
<dbReference type="GO" id="GO:0005737">
    <property type="term" value="C:cytoplasm"/>
    <property type="evidence" value="ECO:0007669"/>
    <property type="project" value="TreeGrafter"/>
</dbReference>
<dbReference type="InterPro" id="IPR000225">
    <property type="entry name" value="Armadillo"/>
</dbReference>
<protein>
    <submittedName>
        <fullName evidence="9">Plakophilin-2-like</fullName>
    </submittedName>
</protein>